<evidence type="ECO:0000259" key="8">
    <source>
        <dbReference type="PROSITE" id="PS50887"/>
    </source>
</evidence>
<dbReference type="GO" id="GO:0016020">
    <property type="term" value="C:membrane"/>
    <property type="evidence" value="ECO:0007669"/>
    <property type="project" value="UniProtKB-SubCell"/>
</dbReference>
<evidence type="ECO:0000256" key="1">
    <source>
        <dbReference type="ARBA" id="ARBA00004370"/>
    </source>
</evidence>
<dbReference type="InterPro" id="IPR029787">
    <property type="entry name" value="Nucleotide_cyclase"/>
</dbReference>
<dbReference type="InterPro" id="IPR043128">
    <property type="entry name" value="Rev_trsase/Diguanyl_cyclase"/>
</dbReference>
<evidence type="ECO:0000313" key="9">
    <source>
        <dbReference type="EMBL" id="ONG47323.1"/>
    </source>
</evidence>
<dbReference type="InterPro" id="IPR000160">
    <property type="entry name" value="GGDEF_dom"/>
</dbReference>
<feature type="compositionally biased region" description="Basic and acidic residues" evidence="5">
    <location>
        <begin position="171"/>
        <end position="188"/>
    </location>
</feature>
<evidence type="ECO:0000313" key="10">
    <source>
        <dbReference type="Proteomes" id="UP000188879"/>
    </source>
</evidence>
<comment type="caution">
    <text evidence="9">The sequence shown here is derived from an EMBL/GenBank/DDBJ whole genome shotgun (WGS) entry which is preliminary data.</text>
</comment>
<reference evidence="9 10" key="1">
    <citation type="submission" date="2016-10" db="EMBL/GenBank/DDBJ databases">
        <title>Draft Genome sequence of Roseomonas sp. strain M3.</title>
        <authorList>
            <person name="Subhash Y."/>
            <person name="Lee S."/>
        </authorList>
    </citation>
    <scope>NUCLEOTIDE SEQUENCE [LARGE SCALE GENOMIC DNA]</scope>
    <source>
        <strain evidence="9 10">M3</strain>
    </source>
</reference>
<keyword evidence="10" id="KW-1185">Reference proteome</keyword>
<dbReference type="SMART" id="SM01079">
    <property type="entry name" value="CHASE"/>
    <property type="match status" value="1"/>
</dbReference>
<evidence type="ECO:0000256" key="2">
    <source>
        <dbReference type="ARBA" id="ARBA00022692"/>
    </source>
</evidence>
<dbReference type="NCBIfam" id="TIGR00254">
    <property type="entry name" value="GGDEF"/>
    <property type="match status" value="1"/>
</dbReference>
<dbReference type="PANTHER" id="PTHR46663">
    <property type="entry name" value="DIGUANYLATE CYCLASE DGCT-RELATED"/>
    <property type="match status" value="1"/>
</dbReference>
<dbReference type="GO" id="GO:0007165">
    <property type="term" value="P:signal transduction"/>
    <property type="evidence" value="ECO:0007669"/>
    <property type="project" value="UniProtKB-ARBA"/>
</dbReference>
<dbReference type="PROSITE" id="PS50887">
    <property type="entry name" value="GGDEF"/>
    <property type="match status" value="1"/>
</dbReference>
<gene>
    <name evidence="9" type="ORF">BKE38_23865</name>
</gene>
<dbReference type="PROSITE" id="PS50839">
    <property type="entry name" value="CHASE"/>
    <property type="match status" value="1"/>
</dbReference>
<dbReference type="OrthoDB" id="9812260at2"/>
<feature type="domain" description="CHASE" evidence="7">
    <location>
        <begin position="80"/>
        <end position="311"/>
    </location>
</feature>
<evidence type="ECO:0000256" key="6">
    <source>
        <dbReference type="SAM" id="Phobius"/>
    </source>
</evidence>
<dbReference type="AlphaFoldDB" id="A0A1V2GVV7"/>
<keyword evidence="3 6" id="KW-1133">Transmembrane helix</keyword>
<accession>A0A1V2GVV7</accession>
<keyword evidence="2 6" id="KW-0812">Transmembrane</keyword>
<evidence type="ECO:0000256" key="3">
    <source>
        <dbReference type="ARBA" id="ARBA00022989"/>
    </source>
</evidence>
<protein>
    <recommendedName>
        <fullName evidence="11">GGDEF domain-containing protein</fullName>
    </recommendedName>
</protein>
<dbReference type="Pfam" id="PF00990">
    <property type="entry name" value="GGDEF"/>
    <property type="match status" value="1"/>
</dbReference>
<organism evidence="9 10">
    <name type="scientific">Teichococcus deserti</name>
    <dbReference type="NCBI Taxonomy" id="1817963"/>
    <lineage>
        <taxon>Bacteria</taxon>
        <taxon>Pseudomonadati</taxon>
        <taxon>Pseudomonadota</taxon>
        <taxon>Alphaproteobacteria</taxon>
        <taxon>Acetobacterales</taxon>
        <taxon>Roseomonadaceae</taxon>
        <taxon>Roseomonas</taxon>
    </lineage>
</organism>
<name>A0A1V2GVV7_9PROT</name>
<dbReference type="Proteomes" id="UP000188879">
    <property type="component" value="Unassembled WGS sequence"/>
</dbReference>
<dbReference type="Gene3D" id="3.30.70.270">
    <property type="match status" value="1"/>
</dbReference>
<dbReference type="GO" id="GO:0003824">
    <property type="term" value="F:catalytic activity"/>
    <property type="evidence" value="ECO:0007669"/>
    <property type="project" value="UniProtKB-ARBA"/>
</dbReference>
<feature type="domain" description="GGDEF" evidence="8">
    <location>
        <begin position="394"/>
        <end position="532"/>
    </location>
</feature>
<evidence type="ECO:0000256" key="5">
    <source>
        <dbReference type="SAM" id="MobiDB-lite"/>
    </source>
</evidence>
<dbReference type="RefSeq" id="WP_076959788.1">
    <property type="nucleotide sequence ID" value="NZ_MLCO01000284.1"/>
</dbReference>
<dbReference type="InterPro" id="IPR052163">
    <property type="entry name" value="DGC-Regulatory_Protein"/>
</dbReference>
<dbReference type="PANTHER" id="PTHR46663:SF3">
    <property type="entry name" value="SLL0267 PROTEIN"/>
    <property type="match status" value="1"/>
</dbReference>
<dbReference type="Pfam" id="PF03924">
    <property type="entry name" value="CHASE"/>
    <property type="match status" value="1"/>
</dbReference>
<dbReference type="SMART" id="SM00267">
    <property type="entry name" value="GGDEF"/>
    <property type="match status" value="1"/>
</dbReference>
<proteinExistence type="predicted"/>
<dbReference type="EMBL" id="MLCO01000284">
    <property type="protein sequence ID" value="ONG47323.1"/>
    <property type="molecule type" value="Genomic_DNA"/>
</dbReference>
<comment type="subcellular location">
    <subcellularLocation>
        <location evidence="1">Membrane</location>
    </subcellularLocation>
</comment>
<evidence type="ECO:0000259" key="7">
    <source>
        <dbReference type="PROSITE" id="PS50839"/>
    </source>
</evidence>
<feature type="transmembrane region" description="Helical" evidence="6">
    <location>
        <begin position="321"/>
        <end position="343"/>
    </location>
</feature>
<evidence type="ECO:0000256" key="4">
    <source>
        <dbReference type="ARBA" id="ARBA00023136"/>
    </source>
</evidence>
<dbReference type="InterPro" id="IPR006189">
    <property type="entry name" value="CHASE_dom"/>
</dbReference>
<feature type="region of interest" description="Disordered" evidence="5">
    <location>
        <begin position="163"/>
        <end position="195"/>
    </location>
</feature>
<sequence>MPVESKALAARLTLLRRASRLLILLGAAATLALWHLAARRTAVEADSRFQEAGLHVQRLVEERTLRALDVIAGFRALFEVGDQVSRADFHRHALNMRLAERFPGVVGIQFAPLVPAAQKDGFEAAVRADTTFDPRGYPDYAIHPAGDRDFYLPNLYNEPMAGNEAAFGHDTTAEPSRRRVMERSRDSGEPVASQPLSLLQGGMGFTIRHAVYRRGAPIWTVEQRRDAFIGQVNGVFRAAEMISPLLRDHLQDYRIRIEDRGPVGTTTGAEMAPQLLFDSQPQAPGRAEPAVARGDRQENAVAVAGRQWRITLTRQATWPHLAPLPLVMLLGGAALTLGAVWLLQALARHHRNTAVLAQRLAHQAQHDALTGLPNRLLLDQRLAEALARAGRDDGRLALIFIDLDRFKAINDTLGHAAGDAMLQAVAARLRHALRPGDTVARLGGDEFVVLLPDLPATASTLRMGRGIGERLRLLISQPVEYDGRLLSVGASLGTAHYPEDGRDATTLMAHADGQMYDAKHARAAPREVVPAV</sequence>
<dbReference type="InterPro" id="IPR042240">
    <property type="entry name" value="CHASE_sf"/>
</dbReference>
<keyword evidence="4 6" id="KW-0472">Membrane</keyword>
<dbReference type="CDD" id="cd01949">
    <property type="entry name" value="GGDEF"/>
    <property type="match status" value="1"/>
</dbReference>
<dbReference type="FunFam" id="3.30.70.270:FF:000001">
    <property type="entry name" value="Diguanylate cyclase domain protein"/>
    <property type="match status" value="1"/>
</dbReference>
<dbReference type="SUPFAM" id="SSF55073">
    <property type="entry name" value="Nucleotide cyclase"/>
    <property type="match status" value="1"/>
</dbReference>
<evidence type="ECO:0008006" key="11">
    <source>
        <dbReference type="Google" id="ProtNLM"/>
    </source>
</evidence>
<dbReference type="Gene3D" id="3.30.450.350">
    <property type="entry name" value="CHASE domain"/>
    <property type="match status" value="1"/>
</dbReference>